<dbReference type="HOGENOM" id="CLU_019225_1_0_1"/>
<accession>M3ARU0</accession>
<proteinExistence type="predicted"/>
<name>M3ARU0_PSEFD</name>
<dbReference type="GeneID" id="19338327"/>
<dbReference type="eggNOG" id="KOG1399">
    <property type="taxonomic scope" value="Eukaryota"/>
</dbReference>
<organism evidence="4 5">
    <name type="scientific">Pseudocercospora fijiensis (strain CIRAD86)</name>
    <name type="common">Black leaf streak disease fungus</name>
    <name type="synonym">Mycosphaerella fijiensis</name>
    <dbReference type="NCBI Taxonomy" id="383855"/>
    <lineage>
        <taxon>Eukaryota</taxon>
        <taxon>Fungi</taxon>
        <taxon>Dikarya</taxon>
        <taxon>Ascomycota</taxon>
        <taxon>Pezizomycotina</taxon>
        <taxon>Dothideomycetes</taxon>
        <taxon>Dothideomycetidae</taxon>
        <taxon>Mycosphaerellales</taxon>
        <taxon>Mycosphaerellaceae</taxon>
        <taxon>Pseudocercospora</taxon>
    </lineage>
</organism>
<dbReference type="GO" id="GO:0016491">
    <property type="term" value="F:oxidoreductase activity"/>
    <property type="evidence" value="ECO:0007669"/>
    <property type="project" value="UniProtKB-KW"/>
</dbReference>
<dbReference type="AlphaFoldDB" id="M3ARU0"/>
<dbReference type="RefSeq" id="XP_007929581.1">
    <property type="nucleotide sequence ID" value="XM_007931390.1"/>
</dbReference>
<keyword evidence="5" id="KW-1185">Reference proteome</keyword>
<evidence type="ECO:0000256" key="1">
    <source>
        <dbReference type="ARBA" id="ARBA00022630"/>
    </source>
</evidence>
<protein>
    <recommendedName>
        <fullName evidence="6">L-ornithine N(5)-oxygenase</fullName>
    </recommendedName>
</protein>
<dbReference type="InterPro" id="IPR036188">
    <property type="entry name" value="FAD/NAD-bd_sf"/>
</dbReference>
<keyword evidence="3" id="KW-0560">Oxidoreductase</keyword>
<reference evidence="4 5" key="1">
    <citation type="journal article" date="2012" name="PLoS Pathog.">
        <title>Diverse lifestyles and strategies of plant pathogenesis encoded in the genomes of eighteen Dothideomycetes fungi.</title>
        <authorList>
            <person name="Ohm R.A."/>
            <person name="Feau N."/>
            <person name="Henrissat B."/>
            <person name="Schoch C.L."/>
            <person name="Horwitz B.A."/>
            <person name="Barry K.W."/>
            <person name="Condon B.J."/>
            <person name="Copeland A.C."/>
            <person name="Dhillon B."/>
            <person name="Glaser F."/>
            <person name="Hesse C.N."/>
            <person name="Kosti I."/>
            <person name="LaButti K."/>
            <person name="Lindquist E.A."/>
            <person name="Lucas S."/>
            <person name="Salamov A.A."/>
            <person name="Bradshaw R.E."/>
            <person name="Ciuffetti L."/>
            <person name="Hamelin R.C."/>
            <person name="Kema G.H.J."/>
            <person name="Lawrence C."/>
            <person name="Scott J.A."/>
            <person name="Spatafora J.W."/>
            <person name="Turgeon B.G."/>
            <person name="de Wit P.J.G.M."/>
            <person name="Zhong S."/>
            <person name="Goodwin S.B."/>
            <person name="Grigoriev I.V."/>
        </authorList>
    </citation>
    <scope>NUCLEOTIDE SEQUENCE [LARGE SCALE GENOMIC DNA]</scope>
    <source>
        <strain evidence="4 5">CIRAD86</strain>
    </source>
</reference>
<dbReference type="VEuPathDB" id="FungiDB:MYCFIDRAFT_2169"/>
<evidence type="ECO:0000256" key="3">
    <source>
        <dbReference type="ARBA" id="ARBA00023002"/>
    </source>
</evidence>
<evidence type="ECO:0000313" key="5">
    <source>
        <dbReference type="Proteomes" id="UP000016932"/>
    </source>
</evidence>
<dbReference type="EMBL" id="KB446562">
    <property type="protein sequence ID" value="EME79788.1"/>
    <property type="molecule type" value="Genomic_DNA"/>
</dbReference>
<evidence type="ECO:0000313" key="4">
    <source>
        <dbReference type="EMBL" id="EME79788.1"/>
    </source>
</evidence>
<dbReference type="SUPFAM" id="SSF51905">
    <property type="entry name" value="FAD/NAD(P)-binding domain"/>
    <property type="match status" value="1"/>
</dbReference>
<keyword evidence="1" id="KW-0285">Flavoprotein</keyword>
<feature type="non-terminal residue" evidence="4">
    <location>
        <position position="1"/>
    </location>
</feature>
<dbReference type="KEGG" id="pfj:MYCFIDRAFT_2169"/>
<dbReference type="Pfam" id="PF13738">
    <property type="entry name" value="Pyr_redox_3"/>
    <property type="match status" value="1"/>
</dbReference>
<gene>
    <name evidence="4" type="ORF">MYCFIDRAFT_2169</name>
</gene>
<dbReference type="Gene3D" id="3.50.50.60">
    <property type="entry name" value="FAD/NAD(P)-binding domain"/>
    <property type="match status" value="1"/>
</dbReference>
<feature type="non-terminal residue" evidence="4">
    <location>
        <position position="558"/>
    </location>
</feature>
<dbReference type="Proteomes" id="UP000016932">
    <property type="component" value="Unassembled WGS sequence"/>
</dbReference>
<sequence length="558" mass="63134">DDIDLAIIGAGWHGITMAKTYHAVYPNASIMILDYATTLGGTWAEDRIYPTLKTNNIWGSYEFSDFPMSREKYGGQDEKNIPGRVMHQYLCDAAKYFDIEKYVRLGRKVEEVRLRDGDGGWEVNWRGVDGNEEGTIVARRLVLATGLTSEPFVPDYPGQEKFKGLMIHSKQHTARASELARAENVVIVGGNKSGWDVAYSVARSGGKAHMLMRPCGAGPNYAWPRLYKFLGKTSSIASLSLTRFWTLFDPWPFQKDGTLGTSWLRTFLHTYWLGRCITALFWKYLHSRNIACNGFNKDPQVGLLAPWSSPYWMGGSLGTLNYDTDFFSEVKKGNIIPYHAELQSIESHSVHISPTPQTLSNIDAIVLCTGWKPVSPIKISPPDLLNSESLESKSLSTHLRHKILQHCPDLANPPRPHIPSQEVTTPLRLYRFLVPPSLYDLRSFAVLGLNYTLQTPIVSQTQALWITAYFSSHLQSQRQSQSSILTSTLLHTTYEILRRPKSGSGFGDKHPDLVFDSLGYVDLLLGDLGVRRKRKESWCQEWFGVYDLRDYRGLVEEW</sequence>
<evidence type="ECO:0008006" key="6">
    <source>
        <dbReference type="Google" id="ProtNLM"/>
    </source>
</evidence>
<evidence type="ECO:0000256" key="2">
    <source>
        <dbReference type="ARBA" id="ARBA00022827"/>
    </source>
</evidence>
<dbReference type="PANTHER" id="PTHR23023">
    <property type="entry name" value="DIMETHYLANILINE MONOOXYGENASE"/>
    <property type="match status" value="1"/>
</dbReference>
<keyword evidence="2" id="KW-0274">FAD</keyword>
<dbReference type="InterPro" id="IPR050346">
    <property type="entry name" value="FMO-like"/>
</dbReference>
<dbReference type="OrthoDB" id="2915840at2759"/>